<name>A0A1C0AKL9_9ACTN</name>
<organism evidence="1 2">
    <name type="scientific">Tessaracoccus lapidicaptus</name>
    <dbReference type="NCBI Taxonomy" id="1427523"/>
    <lineage>
        <taxon>Bacteria</taxon>
        <taxon>Bacillati</taxon>
        <taxon>Actinomycetota</taxon>
        <taxon>Actinomycetes</taxon>
        <taxon>Propionibacteriales</taxon>
        <taxon>Propionibacteriaceae</taxon>
        <taxon>Tessaracoccus</taxon>
    </lineage>
</organism>
<comment type="caution">
    <text evidence="1">The sequence shown here is derived from an EMBL/GenBank/DDBJ whole genome shotgun (WGS) entry which is preliminary data.</text>
</comment>
<dbReference type="Pfam" id="PF06249">
    <property type="entry name" value="EutQ"/>
    <property type="match status" value="1"/>
</dbReference>
<dbReference type="SUPFAM" id="SSF51182">
    <property type="entry name" value="RmlC-like cupins"/>
    <property type="match status" value="1"/>
</dbReference>
<dbReference type="PANTHER" id="PTHR36169">
    <property type="entry name" value="ETHANOLAMINE UTILIZATION PROTEIN EUTQ"/>
    <property type="match status" value="1"/>
</dbReference>
<dbReference type="CDD" id="cd02228">
    <property type="entry name" value="cupin_EutQ"/>
    <property type="match status" value="1"/>
</dbReference>
<dbReference type="Proteomes" id="UP000093501">
    <property type="component" value="Unassembled WGS sequence"/>
</dbReference>
<dbReference type="InterPro" id="IPR014710">
    <property type="entry name" value="RmlC-like_jellyroll"/>
</dbReference>
<evidence type="ECO:0000313" key="2">
    <source>
        <dbReference type="Proteomes" id="UP000093501"/>
    </source>
</evidence>
<dbReference type="PANTHER" id="PTHR36169:SF1">
    <property type="entry name" value="ACETATE KINASE EUTQ"/>
    <property type="match status" value="1"/>
</dbReference>
<dbReference type="Gene3D" id="2.60.120.10">
    <property type="entry name" value="Jelly Rolls"/>
    <property type="match status" value="1"/>
</dbReference>
<dbReference type="EMBL" id="MBQD01000023">
    <property type="protein sequence ID" value="OCL33076.1"/>
    <property type="molecule type" value="Genomic_DNA"/>
</dbReference>
<protein>
    <submittedName>
        <fullName evidence="1">Ethanolamine utilization protein EutQ</fullName>
    </submittedName>
</protein>
<sequence>MGRPVITATDVLNAGRGGTLQAPSDAIITPLARDTARDKDVTIVVGAPVQSPSAGDISQQVRTIVERLLAGSGGDTPAPGAAVKHASIRDVELDPFPYPGPPPGMDVRTRDVVTDADGSPMAAGYMSITKGQFPWTLNYDEVQIVLEGELHLGGDARGKVGRAGDVLYVPKGSSITFGTPTFAKFVYVTFPANWEDA</sequence>
<dbReference type="AlphaFoldDB" id="A0A1C0AKL9"/>
<dbReference type="RefSeq" id="WP_068752182.1">
    <property type="nucleotide sequence ID" value="NZ_LR214441.1"/>
</dbReference>
<gene>
    <name evidence="1" type="ORF">BCR15_07310</name>
</gene>
<proteinExistence type="predicted"/>
<keyword evidence="2" id="KW-1185">Reference proteome</keyword>
<reference evidence="2" key="1">
    <citation type="submission" date="2016-07" db="EMBL/GenBank/DDBJ databases">
        <authorList>
            <person name="Florea S."/>
            <person name="Webb J.S."/>
            <person name="Jaromczyk J."/>
            <person name="Schardl C.L."/>
        </authorList>
    </citation>
    <scope>NUCLEOTIDE SEQUENCE [LARGE SCALE GENOMIC DNA]</scope>
    <source>
        <strain evidence="2">IPBSL-7</strain>
    </source>
</reference>
<dbReference type="InterPro" id="IPR010424">
    <property type="entry name" value="EutQ"/>
</dbReference>
<dbReference type="InterPro" id="IPR011051">
    <property type="entry name" value="RmlC_Cupin_sf"/>
</dbReference>
<evidence type="ECO:0000313" key="1">
    <source>
        <dbReference type="EMBL" id="OCL33076.1"/>
    </source>
</evidence>
<accession>A0A1C0AKL9</accession>